<name>A0A0V7ZXW2_9CYAN</name>
<accession>A0A0V7ZXW2</accession>
<dbReference type="Pfam" id="PF01521">
    <property type="entry name" value="Fe-S_biosyn"/>
    <property type="match status" value="1"/>
</dbReference>
<dbReference type="RefSeq" id="WP_027840924.1">
    <property type="nucleotide sequence ID" value="NZ_LMTZ01000035.1"/>
</dbReference>
<organism evidence="3 4">
    <name type="scientific">Mastigocoleus testarum BC008</name>
    <dbReference type="NCBI Taxonomy" id="371196"/>
    <lineage>
        <taxon>Bacteria</taxon>
        <taxon>Bacillati</taxon>
        <taxon>Cyanobacteriota</taxon>
        <taxon>Cyanophyceae</taxon>
        <taxon>Nostocales</taxon>
        <taxon>Hapalosiphonaceae</taxon>
        <taxon>Mastigocoleus</taxon>
    </lineage>
</organism>
<dbReference type="Gene3D" id="2.60.300.12">
    <property type="entry name" value="HesB-like domain"/>
    <property type="match status" value="1"/>
</dbReference>
<protein>
    <recommendedName>
        <fullName evidence="1">Core domain-containing protein</fullName>
    </recommendedName>
</protein>
<dbReference type="InterPro" id="IPR035903">
    <property type="entry name" value="HesB-like_dom_sf"/>
</dbReference>
<reference evidence="3 4" key="1">
    <citation type="journal article" date="2015" name="Genome Announc.">
        <title>Draft Genome of the Euendolithic (true boring) Cyanobacterium Mastigocoleus testarum strain BC008.</title>
        <authorList>
            <person name="Guida B.S."/>
            <person name="Garcia-Pichel F."/>
        </authorList>
    </citation>
    <scope>NUCLEOTIDE SEQUENCE [LARGE SCALE GENOMIC DNA]</scope>
    <source>
        <strain evidence="3 4">BC008</strain>
    </source>
</reference>
<dbReference type="AlphaFoldDB" id="A0A0V7ZXW2"/>
<dbReference type="GO" id="GO:0051539">
    <property type="term" value="F:4 iron, 4 sulfur cluster binding"/>
    <property type="evidence" value="ECO:0007669"/>
    <property type="project" value="TreeGrafter"/>
</dbReference>
<dbReference type="InterPro" id="IPR016092">
    <property type="entry name" value="ATAP"/>
</dbReference>
<dbReference type="SUPFAM" id="SSF89360">
    <property type="entry name" value="HesB-like domain"/>
    <property type="match status" value="1"/>
</dbReference>
<proteinExistence type="predicted"/>
<dbReference type="EMBL" id="LMTZ01000035">
    <property type="protein sequence ID" value="KST69135.1"/>
    <property type="molecule type" value="Genomic_DNA"/>
</dbReference>
<dbReference type="GO" id="GO:0016226">
    <property type="term" value="P:iron-sulfur cluster assembly"/>
    <property type="evidence" value="ECO:0007669"/>
    <property type="project" value="InterPro"/>
</dbReference>
<dbReference type="GO" id="GO:0005506">
    <property type="term" value="F:iron ion binding"/>
    <property type="evidence" value="ECO:0007669"/>
    <property type="project" value="TreeGrafter"/>
</dbReference>
<gene>
    <name evidence="2" type="ORF">BC008_10120</name>
    <name evidence="3" type="ORF">BC008_35075</name>
</gene>
<evidence type="ECO:0000313" key="2">
    <source>
        <dbReference type="EMBL" id="KST62515.1"/>
    </source>
</evidence>
<evidence type="ECO:0000259" key="1">
    <source>
        <dbReference type="Pfam" id="PF01521"/>
    </source>
</evidence>
<dbReference type="EMBL" id="LMTZ01000154">
    <property type="protein sequence ID" value="KST62515.1"/>
    <property type="molecule type" value="Genomic_DNA"/>
</dbReference>
<dbReference type="InterPro" id="IPR000361">
    <property type="entry name" value="ATAP_core_dom"/>
</dbReference>
<comment type="caution">
    <text evidence="3">The sequence shown here is derived from an EMBL/GenBank/DDBJ whole genome shotgun (WGS) entry which is preliminary data.</text>
</comment>
<keyword evidence="4" id="KW-1185">Reference proteome</keyword>
<dbReference type="PROSITE" id="PS01152">
    <property type="entry name" value="HESB"/>
    <property type="match status" value="1"/>
</dbReference>
<dbReference type="OrthoDB" id="9801228at2"/>
<dbReference type="Proteomes" id="UP000053372">
    <property type="component" value="Unassembled WGS sequence"/>
</dbReference>
<dbReference type="PANTHER" id="PTHR43011">
    <property type="entry name" value="IRON-SULFUR CLUSTER ASSEMBLY 2 HOMOLOG, MITOCHONDRIAL"/>
    <property type="match status" value="1"/>
</dbReference>
<evidence type="ECO:0000313" key="4">
    <source>
        <dbReference type="Proteomes" id="UP000053372"/>
    </source>
</evidence>
<dbReference type="PANTHER" id="PTHR43011:SF1">
    <property type="entry name" value="IRON-SULFUR CLUSTER ASSEMBLY 2 HOMOLOG, MITOCHONDRIAL"/>
    <property type="match status" value="1"/>
</dbReference>
<dbReference type="GO" id="GO:0051537">
    <property type="term" value="F:2 iron, 2 sulfur cluster binding"/>
    <property type="evidence" value="ECO:0007669"/>
    <property type="project" value="UniProtKB-ARBA"/>
</dbReference>
<sequence length="108" mass="11859">MIHISQSAANEIERLKSKRSQSELLFRLSVKQGGCSGLFYDLSFISNHNLEDVIYESQGIKVAIDAGSLKYVEGLKLDYAEDLMGGGFRFQNPQAVSSCGCGNSFSQE</sequence>
<dbReference type="InterPro" id="IPR017870">
    <property type="entry name" value="FeS_cluster_insertion_CS"/>
</dbReference>
<feature type="domain" description="Core" evidence="1">
    <location>
        <begin position="2"/>
        <end position="103"/>
    </location>
</feature>
<dbReference type="NCBIfam" id="TIGR00049">
    <property type="entry name" value="iron-sulfur cluster assembly accessory protein"/>
    <property type="match status" value="1"/>
</dbReference>
<evidence type="ECO:0000313" key="3">
    <source>
        <dbReference type="EMBL" id="KST69135.1"/>
    </source>
</evidence>